<dbReference type="InParanoid" id="A0A0C9ZWR4"/>
<dbReference type="EMBL" id="KN835857">
    <property type="protein sequence ID" value="KIK33846.1"/>
    <property type="molecule type" value="Genomic_DNA"/>
</dbReference>
<proteinExistence type="predicted"/>
<evidence type="ECO:0000313" key="1">
    <source>
        <dbReference type="EMBL" id="KIK33846.1"/>
    </source>
</evidence>
<accession>A0A0C9ZWR4</accession>
<name>A0A0C9ZWR4_9AGAM</name>
<reference evidence="2" key="2">
    <citation type="submission" date="2015-01" db="EMBL/GenBank/DDBJ databases">
        <title>Evolutionary Origins and Diversification of the Mycorrhizal Mutualists.</title>
        <authorList>
            <consortium name="DOE Joint Genome Institute"/>
            <consortium name="Mycorrhizal Genomics Consortium"/>
            <person name="Kohler A."/>
            <person name="Kuo A."/>
            <person name="Nagy L.G."/>
            <person name="Floudas D."/>
            <person name="Copeland A."/>
            <person name="Barry K.W."/>
            <person name="Cichocki N."/>
            <person name="Veneault-Fourrey C."/>
            <person name="LaButti K."/>
            <person name="Lindquist E.A."/>
            <person name="Lipzen A."/>
            <person name="Lundell T."/>
            <person name="Morin E."/>
            <person name="Murat C."/>
            <person name="Riley R."/>
            <person name="Ohm R."/>
            <person name="Sun H."/>
            <person name="Tunlid A."/>
            <person name="Henrissat B."/>
            <person name="Grigoriev I.V."/>
            <person name="Hibbett D.S."/>
            <person name="Martin F."/>
        </authorList>
    </citation>
    <scope>NUCLEOTIDE SEQUENCE [LARGE SCALE GENOMIC DNA]</scope>
    <source>
        <strain evidence="2">UH-Slu-Lm8-n1</strain>
    </source>
</reference>
<reference evidence="1 2" key="1">
    <citation type="submission" date="2014-04" db="EMBL/GenBank/DDBJ databases">
        <authorList>
            <consortium name="DOE Joint Genome Institute"/>
            <person name="Kuo A."/>
            <person name="Ruytinx J."/>
            <person name="Rineau F."/>
            <person name="Colpaert J."/>
            <person name="Kohler A."/>
            <person name="Nagy L.G."/>
            <person name="Floudas D."/>
            <person name="Copeland A."/>
            <person name="Barry K.W."/>
            <person name="Cichocki N."/>
            <person name="Veneault-Fourrey C."/>
            <person name="LaButti K."/>
            <person name="Lindquist E.A."/>
            <person name="Lipzen A."/>
            <person name="Lundell T."/>
            <person name="Morin E."/>
            <person name="Murat C."/>
            <person name="Sun H."/>
            <person name="Tunlid A."/>
            <person name="Henrissat B."/>
            <person name="Grigoriev I.V."/>
            <person name="Hibbett D.S."/>
            <person name="Martin F."/>
            <person name="Nordberg H.P."/>
            <person name="Cantor M.N."/>
            <person name="Hua S.X."/>
        </authorList>
    </citation>
    <scope>NUCLEOTIDE SEQUENCE [LARGE SCALE GENOMIC DNA]</scope>
    <source>
        <strain evidence="1 2">UH-Slu-Lm8-n1</strain>
    </source>
</reference>
<sequence length="84" mass="9359">MSSTTPIDSDVAIMMEQPSWKKTKLSLERPYKDDAGECIPVLLDIAPDGAQAFELPQDPTKLLGENLRRIFTEHGADFLSAKMH</sequence>
<dbReference type="HOGENOM" id="CLU_2528987_0_0_1"/>
<dbReference type="AlphaFoldDB" id="A0A0C9ZWR4"/>
<organism evidence="1 2">
    <name type="scientific">Suillus luteus UH-Slu-Lm8-n1</name>
    <dbReference type="NCBI Taxonomy" id="930992"/>
    <lineage>
        <taxon>Eukaryota</taxon>
        <taxon>Fungi</taxon>
        <taxon>Dikarya</taxon>
        <taxon>Basidiomycota</taxon>
        <taxon>Agaricomycotina</taxon>
        <taxon>Agaricomycetes</taxon>
        <taxon>Agaricomycetidae</taxon>
        <taxon>Boletales</taxon>
        <taxon>Suillineae</taxon>
        <taxon>Suillaceae</taxon>
        <taxon>Suillus</taxon>
    </lineage>
</organism>
<dbReference type="OrthoDB" id="10251234at2759"/>
<dbReference type="STRING" id="930992.A0A0C9ZWR4"/>
<dbReference type="Proteomes" id="UP000054485">
    <property type="component" value="Unassembled WGS sequence"/>
</dbReference>
<protein>
    <submittedName>
        <fullName evidence="1">Uncharacterized protein</fullName>
    </submittedName>
</protein>
<gene>
    <name evidence="1" type="ORF">CY34DRAFT_789149</name>
</gene>
<keyword evidence="2" id="KW-1185">Reference proteome</keyword>
<evidence type="ECO:0000313" key="2">
    <source>
        <dbReference type="Proteomes" id="UP000054485"/>
    </source>
</evidence>